<proteinExistence type="predicted"/>
<organism evidence="1 2">
    <name type="scientific">Entomophthora muscae</name>
    <dbReference type="NCBI Taxonomy" id="34485"/>
    <lineage>
        <taxon>Eukaryota</taxon>
        <taxon>Fungi</taxon>
        <taxon>Fungi incertae sedis</taxon>
        <taxon>Zoopagomycota</taxon>
        <taxon>Entomophthoromycotina</taxon>
        <taxon>Entomophthoromycetes</taxon>
        <taxon>Entomophthorales</taxon>
        <taxon>Entomophthoraceae</taxon>
        <taxon>Entomophthora</taxon>
    </lineage>
</organism>
<accession>A0ACC2UCY9</accession>
<evidence type="ECO:0000313" key="2">
    <source>
        <dbReference type="Proteomes" id="UP001165960"/>
    </source>
</evidence>
<dbReference type="Proteomes" id="UP001165960">
    <property type="component" value="Unassembled WGS sequence"/>
</dbReference>
<comment type="caution">
    <text evidence="1">The sequence shown here is derived from an EMBL/GenBank/DDBJ whole genome shotgun (WGS) entry which is preliminary data.</text>
</comment>
<dbReference type="EMBL" id="QTSX02000811">
    <property type="protein sequence ID" value="KAJ9084742.1"/>
    <property type="molecule type" value="Genomic_DNA"/>
</dbReference>
<keyword evidence="2" id="KW-1185">Reference proteome</keyword>
<evidence type="ECO:0000313" key="1">
    <source>
        <dbReference type="EMBL" id="KAJ9084742.1"/>
    </source>
</evidence>
<gene>
    <name evidence="1" type="ORF">DSO57_1021100</name>
</gene>
<reference evidence="1" key="1">
    <citation type="submission" date="2022-04" db="EMBL/GenBank/DDBJ databases">
        <title>Genome of the entomopathogenic fungus Entomophthora muscae.</title>
        <authorList>
            <person name="Elya C."/>
            <person name="Lovett B.R."/>
            <person name="Lee E."/>
            <person name="Macias A.M."/>
            <person name="Hajek A.E."/>
            <person name="De Bivort B.L."/>
            <person name="Kasson M.T."/>
            <person name="De Fine Licht H.H."/>
            <person name="Stajich J.E."/>
        </authorList>
    </citation>
    <scope>NUCLEOTIDE SEQUENCE</scope>
    <source>
        <strain evidence="1">Berkeley</strain>
    </source>
</reference>
<protein>
    <submittedName>
        <fullName evidence="1">Uncharacterized protein</fullName>
    </submittedName>
</protein>
<name>A0ACC2UCY9_9FUNG</name>
<sequence length="312" mass="35106">MGGMRLTKFMCALVMGSSLAVGPEPVSPESRPSVPRGDYPLRQGPRIPPMPLIRRYAWLTAAVLCSDRQLQNWDCRSCRPLGNTIRFIRGLENEEFGTRGFVGIDETNKRILVVFRATENAINARQSRNIAQVPFEPARDNSVRVTRGPLSAMESLEGQMLETLRPMVRYPGLAGYKLAFVGHSLGSTLASLSAARVKVTLNIPSDRIEVYAYAMPRSGNRDFAEWYNHLDFAVARVVNHNDLIPHIIGGNGRLVHIKTELWVTGPFDNERIIICNTTTLEDPYCSKSIPRSRLSYDPHYYMFDVSYLGERC</sequence>